<keyword evidence="3" id="KW-1185">Reference proteome</keyword>
<feature type="compositionally biased region" description="Pro residues" evidence="1">
    <location>
        <begin position="326"/>
        <end position="335"/>
    </location>
</feature>
<protein>
    <submittedName>
        <fullName evidence="2">Uncharacterized protein</fullName>
    </submittedName>
</protein>
<feature type="region of interest" description="Disordered" evidence="1">
    <location>
        <begin position="1"/>
        <end position="59"/>
    </location>
</feature>
<feature type="compositionally biased region" description="Basic and acidic residues" evidence="1">
    <location>
        <begin position="857"/>
        <end position="868"/>
    </location>
</feature>
<evidence type="ECO:0000313" key="3">
    <source>
        <dbReference type="Proteomes" id="UP000235388"/>
    </source>
</evidence>
<reference evidence="2 3" key="1">
    <citation type="submission" date="2017-11" db="EMBL/GenBank/DDBJ databases">
        <title>De novo assembly and phasing of dikaryotic genomes from two isolates of Puccinia coronata f. sp. avenae, the causal agent of oat crown rust.</title>
        <authorList>
            <person name="Miller M.E."/>
            <person name="Zhang Y."/>
            <person name="Omidvar V."/>
            <person name="Sperschneider J."/>
            <person name="Schwessinger B."/>
            <person name="Raley C."/>
            <person name="Palmer J.M."/>
            <person name="Garnica D."/>
            <person name="Upadhyaya N."/>
            <person name="Rathjen J."/>
            <person name="Taylor J.M."/>
            <person name="Park R.F."/>
            <person name="Dodds P.N."/>
            <person name="Hirsch C.D."/>
            <person name="Kianian S.F."/>
            <person name="Figueroa M."/>
        </authorList>
    </citation>
    <scope>NUCLEOTIDE SEQUENCE [LARGE SCALE GENOMIC DNA]</scope>
    <source>
        <strain evidence="2">12NC29</strain>
    </source>
</reference>
<dbReference type="AlphaFoldDB" id="A0A2N5SN13"/>
<feature type="compositionally biased region" description="Polar residues" evidence="1">
    <location>
        <begin position="818"/>
        <end position="828"/>
    </location>
</feature>
<feature type="compositionally biased region" description="Polar residues" evidence="1">
    <location>
        <begin position="214"/>
        <end position="235"/>
    </location>
</feature>
<evidence type="ECO:0000256" key="1">
    <source>
        <dbReference type="SAM" id="MobiDB-lite"/>
    </source>
</evidence>
<organism evidence="2 3">
    <name type="scientific">Puccinia coronata f. sp. avenae</name>
    <dbReference type="NCBI Taxonomy" id="200324"/>
    <lineage>
        <taxon>Eukaryota</taxon>
        <taxon>Fungi</taxon>
        <taxon>Dikarya</taxon>
        <taxon>Basidiomycota</taxon>
        <taxon>Pucciniomycotina</taxon>
        <taxon>Pucciniomycetes</taxon>
        <taxon>Pucciniales</taxon>
        <taxon>Pucciniaceae</taxon>
        <taxon>Puccinia</taxon>
    </lineage>
</organism>
<feature type="compositionally biased region" description="Low complexity" evidence="1">
    <location>
        <begin position="246"/>
        <end position="262"/>
    </location>
</feature>
<feature type="region of interest" description="Disordered" evidence="1">
    <location>
        <begin position="766"/>
        <end position="828"/>
    </location>
</feature>
<accession>A0A2N5SN13</accession>
<feature type="compositionally biased region" description="Low complexity" evidence="1">
    <location>
        <begin position="702"/>
        <end position="722"/>
    </location>
</feature>
<comment type="caution">
    <text evidence="2">The sequence shown here is derived from an EMBL/GenBank/DDBJ whole genome shotgun (WGS) entry which is preliminary data.</text>
</comment>
<feature type="region of interest" description="Disordered" evidence="1">
    <location>
        <begin position="848"/>
        <end position="912"/>
    </location>
</feature>
<sequence length="1063" mass="115611">MLLDRKSNRSSGLPRFKPLRETASGARSPGLQSGSSDHHSNGSLDTTSKQLDQDSSYPSYTFPSITSLSAFKSWFDNHATPSPPFQTIPSAPLSALSPPPARAAFPLVSTSSHHQKSANPSHHNNNLKSQLSVQSLRTPPSTPHSKLDEVPVGGDSHPTQLASKNSSLKPSGNSFRRRTPSSLFTRRLSSTSLLKSKVVNSHEDVDQKQHQNIKRTSATRIVSPNYDTNNNNRSPKSPGHDTISFQKSQRSIKSPQSSSSSKLPRFRNQAPNTNTNKPHRSPPVVNEDSISNLFGASSAELMNVLSLGIQYHPTPAADITRTDFAPQPPPQPAPPHNASAVKPGPRASSLNADLKRFSDTPCFSPTTLRYNLSKSKKQRSSVLTLASTCTGSDDEAGCSDLASIRLPSSPTSSFNPSTTSIDLLSDFPMPPSRGAMLSPDLDLVLASHLPSPSQLDPDRHTRLNYSPYLPPQIPLPPLPSTSKFDVNNHPNYLRSWSPLSYPDKTPTQPIVHGLGASHLSVPSPNPLDSPDASNISYGIDDLLELYQNSPAATRSFKRMDRSGPSPIKSNLSVSIHAGGAGNFNSMDSLPLSDTPNLLDVNLHSRPNTPDHIIAQEFDKQAYDNLATSNEALDLSQITHTRFSSEDDDDTTSEIDLNEPLDTMAVRLGYQLDLPDGSDSDDESHLQRHDEFGFEDELLDSVPLSSPRGLPSPRGPSRSGFLQMRSLSSLRTTFSSSKARGNRVVIAEASSSDEEEFDLKLDHQHVSRQARGEGVSDLSGEPEPKWHHSSRHQWRRSSIGSVGTIGSFATTPSSSHSSYQTNLSTPNSSQVVSFVEPINKEPRGLLGLGFDVEASGEPPKRLSRLETREYQLPGKPGSSERREWLQRAFSKREKRSAPQERSSSLPGSSKVDGDFCVPSLLSGDLVPDEARLQQSKEDDEEECLEENPLGGIETDAQDSSSSTSNRPVSRRLKPLMLVSRSHRHLSHPIITSIIAEEDAPPAVAVRSSISYNQPSRNSCAIVASGLPLSTAARSIRPRTSLVNLAYHRSSSAHHPTHLPRPSVT</sequence>
<feature type="region of interest" description="Disordered" evidence="1">
    <location>
        <begin position="104"/>
        <end position="288"/>
    </location>
</feature>
<feature type="compositionally biased region" description="Acidic residues" evidence="1">
    <location>
        <begin position="645"/>
        <end position="658"/>
    </location>
</feature>
<feature type="compositionally biased region" description="Polar residues" evidence="1">
    <location>
        <begin position="108"/>
        <end position="139"/>
    </location>
</feature>
<feature type="region of interest" description="Disordered" evidence="1">
    <location>
        <begin position="319"/>
        <end position="352"/>
    </location>
</feature>
<feature type="compositionally biased region" description="Basic and acidic residues" evidence="1">
    <location>
        <begin position="200"/>
        <end position="209"/>
    </location>
</feature>
<dbReference type="OrthoDB" id="2502939at2759"/>
<name>A0A2N5SN13_9BASI</name>
<feature type="compositionally biased region" description="Low complexity" evidence="1">
    <location>
        <begin position="180"/>
        <end position="197"/>
    </location>
</feature>
<feature type="region of interest" description="Disordered" evidence="1">
    <location>
        <begin position="700"/>
        <end position="722"/>
    </location>
</feature>
<feature type="region of interest" description="Disordered" evidence="1">
    <location>
        <begin position="931"/>
        <end position="969"/>
    </location>
</feature>
<evidence type="ECO:0000313" key="2">
    <source>
        <dbReference type="EMBL" id="PLW14611.1"/>
    </source>
</evidence>
<feature type="compositionally biased region" description="Polar residues" evidence="1">
    <location>
        <begin position="30"/>
        <end position="59"/>
    </location>
</feature>
<gene>
    <name evidence="2" type="ORF">PCANC_20401</name>
</gene>
<proteinExistence type="predicted"/>
<dbReference type="EMBL" id="PGCJ01000917">
    <property type="protein sequence ID" value="PLW14611.1"/>
    <property type="molecule type" value="Genomic_DNA"/>
</dbReference>
<feature type="compositionally biased region" description="Polar residues" evidence="1">
    <location>
        <begin position="157"/>
        <end position="173"/>
    </location>
</feature>
<feature type="region of interest" description="Disordered" evidence="1">
    <location>
        <begin position="640"/>
        <end position="659"/>
    </location>
</feature>
<dbReference type="Proteomes" id="UP000235388">
    <property type="component" value="Unassembled WGS sequence"/>
</dbReference>